<gene>
    <name evidence="2" type="ORF">G9Q37_10085</name>
</gene>
<protein>
    <submittedName>
        <fullName evidence="2">DUF1439 domain-containing protein</fullName>
    </submittedName>
</protein>
<dbReference type="KEGG" id="hcz:G9Q37_10085"/>
<feature type="signal peptide" evidence="1">
    <location>
        <begin position="1"/>
        <end position="22"/>
    </location>
</feature>
<evidence type="ECO:0000313" key="2">
    <source>
        <dbReference type="EMBL" id="QIM52469.1"/>
    </source>
</evidence>
<evidence type="ECO:0000256" key="1">
    <source>
        <dbReference type="SAM" id="SignalP"/>
    </source>
</evidence>
<proteinExistence type="predicted"/>
<keyword evidence="1" id="KW-0732">Signal</keyword>
<feature type="chain" id="PRO_5026022868" evidence="1">
    <location>
        <begin position="23"/>
        <end position="191"/>
    </location>
</feature>
<reference evidence="2 3" key="1">
    <citation type="submission" date="2020-03" db="EMBL/GenBank/DDBJ databases">
        <title>Hydrogenophaga sp. nov. isolated from cyanobacterial mat.</title>
        <authorList>
            <person name="Thorat V."/>
            <person name="Kirdat K."/>
            <person name="Tiwarekar B."/>
            <person name="Costa E.D."/>
            <person name="Yadav A."/>
        </authorList>
    </citation>
    <scope>NUCLEOTIDE SEQUENCE [LARGE SCALE GENOMIC DNA]</scope>
    <source>
        <strain evidence="2 3">BA0156</strain>
    </source>
</reference>
<sequence length="191" mass="20875">MRRRHLFFALGALIGVPTAAHAGDADADSGKPPGYAVSTAQLQQMVAQRFPLRYPVHGVLNLDVQAPRLQMLPEQNRLRAAMAVEVAGPLLSRVHPGSFDVDFALRYEASDRTVRAHQLRLARLNFPNMQPPAQELLNTYAPAVAERALQEVVLHQLQPSDLRAIDAMGMQPGPITVTKDGLVIALVLKPL</sequence>
<keyword evidence="3" id="KW-1185">Reference proteome</keyword>
<accession>A0A6G8IH78</accession>
<dbReference type="AlphaFoldDB" id="A0A6G8IH78"/>
<dbReference type="RefSeq" id="WP_166227071.1">
    <property type="nucleotide sequence ID" value="NZ_CP049989.1"/>
</dbReference>
<dbReference type="Gene3D" id="3.15.10.40">
    <property type="entry name" value="Uncharacterised protein PF07273, DUF1439"/>
    <property type="match status" value="1"/>
</dbReference>
<organism evidence="2 3">
    <name type="scientific">Hydrogenophaga crocea</name>
    <dbReference type="NCBI Taxonomy" id="2716225"/>
    <lineage>
        <taxon>Bacteria</taxon>
        <taxon>Pseudomonadati</taxon>
        <taxon>Pseudomonadota</taxon>
        <taxon>Betaproteobacteria</taxon>
        <taxon>Burkholderiales</taxon>
        <taxon>Comamonadaceae</taxon>
        <taxon>Hydrogenophaga</taxon>
    </lineage>
</organism>
<dbReference type="Proteomes" id="UP000503162">
    <property type="component" value="Chromosome"/>
</dbReference>
<evidence type="ECO:0000313" key="3">
    <source>
        <dbReference type="Proteomes" id="UP000503162"/>
    </source>
</evidence>
<dbReference type="EMBL" id="CP049989">
    <property type="protein sequence ID" value="QIM52469.1"/>
    <property type="molecule type" value="Genomic_DNA"/>
</dbReference>
<name>A0A6G8IH78_9BURK</name>